<sequence length="268" mass="30440">MISHSLQKKVLSACQAWRLLSSVVFHGVCMFCSLILALLRIPFAGQENCAGVEFFEGHVTHTRSHEASHAFKYPVRMALVDLDTPPDWWKEEPIPRLSAKEVREALGVTSSRVRVLTTPSSAGYHQNPIQIYYCGDEKLHDQGICEVTNTPWNHHVFFVFDRRGAELPKPLHVSPLMDLQHRWQIRASDPSSEILEVSVDVLPGLERGSDSPPIFRAHLRLKRSPMLRARAERAGSLRMLWEYGFQPQRTAVRIYVNAIKLLRALGST</sequence>
<feature type="transmembrane region" description="Helical" evidence="1">
    <location>
        <begin position="20"/>
        <end position="39"/>
    </location>
</feature>
<dbReference type="OrthoDB" id="436940at2759"/>
<name>A0A812K5P9_SYMPI</name>
<dbReference type="Proteomes" id="UP000649617">
    <property type="component" value="Unassembled WGS sequence"/>
</dbReference>
<dbReference type="Pfam" id="PF07103">
    <property type="entry name" value="DUF1365"/>
    <property type="match status" value="1"/>
</dbReference>
<dbReference type="InterPro" id="IPR010775">
    <property type="entry name" value="DUF1365"/>
</dbReference>
<evidence type="ECO:0000313" key="3">
    <source>
        <dbReference type="Proteomes" id="UP000649617"/>
    </source>
</evidence>
<accession>A0A812K5P9</accession>
<dbReference type="AlphaFoldDB" id="A0A812K5P9"/>
<keyword evidence="3" id="KW-1185">Reference proteome</keyword>
<proteinExistence type="predicted"/>
<keyword evidence="1" id="KW-1133">Transmembrane helix</keyword>
<keyword evidence="1" id="KW-0812">Transmembrane</keyword>
<evidence type="ECO:0000256" key="1">
    <source>
        <dbReference type="SAM" id="Phobius"/>
    </source>
</evidence>
<dbReference type="EMBL" id="CAJNIZ010003313">
    <property type="protein sequence ID" value="CAE7221073.1"/>
    <property type="molecule type" value="Genomic_DNA"/>
</dbReference>
<dbReference type="PANTHER" id="PTHR33973:SF4">
    <property type="entry name" value="OS07G0153300 PROTEIN"/>
    <property type="match status" value="1"/>
</dbReference>
<gene>
    <name evidence="2" type="ORF">SPIL2461_LOCUS2910</name>
</gene>
<dbReference type="PANTHER" id="PTHR33973">
    <property type="entry name" value="OS07G0153300 PROTEIN"/>
    <property type="match status" value="1"/>
</dbReference>
<keyword evidence="1" id="KW-0472">Membrane</keyword>
<comment type="caution">
    <text evidence="2">The sequence shown here is derived from an EMBL/GenBank/DDBJ whole genome shotgun (WGS) entry which is preliminary data.</text>
</comment>
<reference evidence="2" key="1">
    <citation type="submission" date="2021-02" db="EMBL/GenBank/DDBJ databases">
        <authorList>
            <person name="Dougan E. K."/>
            <person name="Rhodes N."/>
            <person name="Thang M."/>
            <person name="Chan C."/>
        </authorList>
    </citation>
    <scope>NUCLEOTIDE SEQUENCE</scope>
</reference>
<protein>
    <submittedName>
        <fullName evidence="2">Uncharacterized protein</fullName>
    </submittedName>
</protein>
<evidence type="ECO:0000313" key="2">
    <source>
        <dbReference type="EMBL" id="CAE7221073.1"/>
    </source>
</evidence>
<organism evidence="2 3">
    <name type="scientific">Symbiodinium pilosum</name>
    <name type="common">Dinoflagellate</name>
    <dbReference type="NCBI Taxonomy" id="2952"/>
    <lineage>
        <taxon>Eukaryota</taxon>
        <taxon>Sar</taxon>
        <taxon>Alveolata</taxon>
        <taxon>Dinophyceae</taxon>
        <taxon>Suessiales</taxon>
        <taxon>Symbiodiniaceae</taxon>
        <taxon>Symbiodinium</taxon>
    </lineage>
</organism>